<keyword evidence="5" id="KW-0862">Zinc</keyword>
<evidence type="ECO:0000259" key="9">
    <source>
        <dbReference type="PROSITE" id="PS50010"/>
    </source>
</evidence>
<proteinExistence type="predicted"/>
<keyword evidence="6" id="KW-0175">Coiled coil</keyword>
<evidence type="ECO:0000256" key="4">
    <source>
        <dbReference type="ARBA" id="ARBA00022658"/>
    </source>
</evidence>
<dbReference type="InterPro" id="IPR041020">
    <property type="entry name" value="PH_16"/>
</dbReference>
<accession>A0ABN9MNU5</accession>
<dbReference type="InterPro" id="IPR001849">
    <property type="entry name" value="PH_domain"/>
</dbReference>
<feature type="region of interest" description="Disordered" evidence="7">
    <location>
        <begin position="823"/>
        <end position="919"/>
    </location>
</feature>
<evidence type="ECO:0000256" key="2">
    <source>
        <dbReference type="ARBA" id="ARBA00022490"/>
    </source>
</evidence>
<feature type="non-terminal residue" evidence="10">
    <location>
        <position position="1"/>
    </location>
</feature>
<dbReference type="Proteomes" id="UP001176940">
    <property type="component" value="Unassembled WGS sequence"/>
</dbReference>
<feature type="region of interest" description="Disordered" evidence="7">
    <location>
        <begin position="712"/>
        <end position="734"/>
    </location>
</feature>
<dbReference type="SMART" id="SM00233">
    <property type="entry name" value="PH"/>
    <property type="match status" value="1"/>
</dbReference>
<dbReference type="PANTHER" id="PTHR13944">
    <property type="entry name" value="AGAP007712-PA"/>
    <property type="match status" value="1"/>
</dbReference>
<name>A0ABN9MNU5_9NEOB</name>
<evidence type="ECO:0000313" key="11">
    <source>
        <dbReference type="Proteomes" id="UP001176940"/>
    </source>
</evidence>
<evidence type="ECO:0000259" key="8">
    <source>
        <dbReference type="PROSITE" id="PS50003"/>
    </source>
</evidence>
<dbReference type="Gene3D" id="1.20.900.10">
    <property type="entry name" value="Dbl homology (DH) domain"/>
    <property type="match status" value="1"/>
</dbReference>
<feature type="compositionally biased region" description="Basic and acidic residues" evidence="7">
    <location>
        <begin position="865"/>
        <end position="877"/>
    </location>
</feature>
<feature type="domain" description="DH" evidence="9">
    <location>
        <begin position="181"/>
        <end position="424"/>
    </location>
</feature>
<evidence type="ECO:0000256" key="3">
    <source>
        <dbReference type="ARBA" id="ARBA00022553"/>
    </source>
</evidence>
<dbReference type="CDD" id="cd00160">
    <property type="entry name" value="RhoGEF"/>
    <property type="match status" value="1"/>
</dbReference>
<comment type="caution">
    <text evidence="10">The sequence shown here is derived from an EMBL/GenBank/DDBJ whole genome shotgun (WGS) entry which is preliminary data.</text>
</comment>
<evidence type="ECO:0000256" key="7">
    <source>
        <dbReference type="SAM" id="MobiDB-lite"/>
    </source>
</evidence>
<gene>
    <name evidence="10" type="ORF">RIMI_LOCUS22713168</name>
</gene>
<protein>
    <submittedName>
        <fullName evidence="10">Uncharacterized protein</fullName>
    </submittedName>
</protein>
<evidence type="ECO:0000256" key="1">
    <source>
        <dbReference type="ARBA" id="ARBA00004496"/>
    </source>
</evidence>
<feature type="domain" description="PH" evidence="8">
    <location>
        <begin position="464"/>
        <end position="567"/>
    </location>
</feature>
<dbReference type="SUPFAM" id="SSF48065">
    <property type="entry name" value="DBL homology domain (DH-domain)"/>
    <property type="match status" value="1"/>
</dbReference>
<keyword evidence="4" id="KW-0344">Guanine-nucleotide releasing factor</keyword>
<feature type="compositionally biased region" description="Basic and acidic residues" evidence="7">
    <location>
        <begin position="725"/>
        <end position="734"/>
    </location>
</feature>
<organism evidence="10 11">
    <name type="scientific">Ranitomeya imitator</name>
    <name type="common">mimic poison frog</name>
    <dbReference type="NCBI Taxonomy" id="111125"/>
    <lineage>
        <taxon>Eukaryota</taxon>
        <taxon>Metazoa</taxon>
        <taxon>Chordata</taxon>
        <taxon>Craniata</taxon>
        <taxon>Vertebrata</taxon>
        <taxon>Euteleostomi</taxon>
        <taxon>Amphibia</taxon>
        <taxon>Batrachia</taxon>
        <taxon>Anura</taxon>
        <taxon>Neobatrachia</taxon>
        <taxon>Hyloidea</taxon>
        <taxon>Dendrobatidae</taxon>
        <taxon>Dendrobatinae</taxon>
        <taxon>Ranitomeya</taxon>
    </lineage>
</organism>
<keyword evidence="5" id="KW-0479">Metal-binding</keyword>
<keyword evidence="2" id="KW-0963">Cytoplasm</keyword>
<evidence type="ECO:0000313" key="10">
    <source>
        <dbReference type="EMBL" id="CAJ0968026.1"/>
    </source>
</evidence>
<dbReference type="PROSITE" id="PS50003">
    <property type="entry name" value="PH_DOMAIN"/>
    <property type="match status" value="1"/>
</dbReference>
<dbReference type="Pfam" id="PF17838">
    <property type="entry name" value="PH_16"/>
    <property type="match status" value="1"/>
</dbReference>
<dbReference type="Pfam" id="PF00621">
    <property type="entry name" value="RhoGEF"/>
    <property type="match status" value="1"/>
</dbReference>
<dbReference type="InterPro" id="IPR000219">
    <property type="entry name" value="DH_dom"/>
</dbReference>
<sequence length="949" mass="107351">FIADTYIAYFLFSECGLTVHRGCRDIVDSCAKIKEEKVLQSQGAVTQTVVMRNKGSLPKERPRSAIVAVDEKSLMTLGFNARRPQTTLSISKSISTQNISGLGRDDNLLGSFRTLSQSTDSLHKACKVNESTESLSDEGTDLYEGQLLGEFEIDSRQLEKASWSEAVDGVFLMQQMKEVVKRQDVIYELMQTEMHHFLRLKIMSDIYCQGMLSELQYEQQVIEKIFPCMDELLNIHSQFFQRMLDRKKESIVAKSEKNYVIRRIGDICTHQFSGENAERMIKTYGKFCGHHKEALDYFKDLLSKDKRFQAFVKKKSSSPLVRRMGIPECLLLVTQRITKYPIILERILHYTDVKLRPWALFDIKRHCCTHCSGDPPLLLPCSGTGCTTDAMLTALQAIENEVEHQSVTCGLSLVKEVLNEVNNKVKNYEMKKRLHEIYSKTDSKSIQRMKSGQMFAKEDLKRRKFVRDGPVFLRSNQTSRSKEALAVLLSDVLVFLQEKDQKYVFASLEQKSTVISLKNLIVREVAHDEKGLFLISTVGKDPELVEVLASTKEERNSWIGTIKQTMQTMEKDEDEGVQSESEEEKRNWDAKAKELKEQLQQKDDQIIGLLEEKEKIFQSLVDCSSHEKNCCVSGRILFRANTEEAPRGESLIKSAIKEVETLQVLLNQNLWSSIVQQQAPSPADLEAGVGCVSLPRRAETFGGFDSHQLNACKSGEKDEGGEDAQDLRRTESDSVLKKGVTPSVMLKRNGEHVLQTVTNLHKLLSNLQAVVLQQDTFIEHQKLRLCEKPLSRTSSKPKSLAEQESVEQLLQGMVNLDKPQTDHQVTLQQEKPTRGSSQPDGTESLKRYSSAPKSEALDSKSSAVPKKDTLSRTESKQKGKGHFSLLGSQTNKPVEGPTTNRLFNLSKTKEKKEKKRNQKETIVLGSLHTSFGTDSVHVEGVSQEEEIFC</sequence>
<feature type="compositionally biased region" description="Acidic residues" evidence="7">
    <location>
        <begin position="571"/>
        <end position="582"/>
    </location>
</feature>
<dbReference type="SUPFAM" id="SSF50729">
    <property type="entry name" value="PH domain-like"/>
    <property type="match status" value="1"/>
</dbReference>
<keyword evidence="3" id="KW-0597">Phosphoprotein</keyword>
<feature type="compositionally biased region" description="Polar residues" evidence="7">
    <location>
        <begin position="886"/>
        <end position="906"/>
    </location>
</feature>
<keyword evidence="11" id="KW-1185">Reference proteome</keyword>
<dbReference type="EMBL" id="CAUEEQ010078825">
    <property type="protein sequence ID" value="CAJ0968026.1"/>
    <property type="molecule type" value="Genomic_DNA"/>
</dbReference>
<evidence type="ECO:0000256" key="5">
    <source>
        <dbReference type="ARBA" id="ARBA00022771"/>
    </source>
</evidence>
<dbReference type="PROSITE" id="PS50010">
    <property type="entry name" value="DH_2"/>
    <property type="match status" value="1"/>
</dbReference>
<dbReference type="SMART" id="SM00325">
    <property type="entry name" value="RhoGEF"/>
    <property type="match status" value="1"/>
</dbReference>
<comment type="subcellular location">
    <subcellularLocation>
        <location evidence="1">Cytoplasm</location>
    </subcellularLocation>
</comment>
<dbReference type="InterPro" id="IPR051632">
    <property type="entry name" value="Rho_GEF"/>
</dbReference>
<evidence type="ECO:0000256" key="6">
    <source>
        <dbReference type="ARBA" id="ARBA00023054"/>
    </source>
</evidence>
<reference evidence="10" key="1">
    <citation type="submission" date="2023-07" db="EMBL/GenBank/DDBJ databases">
        <authorList>
            <person name="Stuckert A."/>
        </authorList>
    </citation>
    <scope>NUCLEOTIDE SEQUENCE</scope>
</reference>
<dbReference type="InterPro" id="IPR035899">
    <property type="entry name" value="DBL_dom_sf"/>
</dbReference>
<dbReference type="Gene3D" id="2.30.29.30">
    <property type="entry name" value="Pleckstrin-homology domain (PH domain)/Phosphotyrosine-binding domain (PTB)"/>
    <property type="match status" value="1"/>
</dbReference>
<dbReference type="PANTHER" id="PTHR13944:SF18">
    <property type="entry name" value="A-KINASE ANCHOR PROTEIN 13"/>
    <property type="match status" value="1"/>
</dbReference>
<feature type="compositionally biased region" description="Polar residues" evidence="7">
    <location>
        <begin position="823"/>
        <end position="841"/>
    </location>
</feature>
<feature type="region of interest" description="Disordered" evidence="7">
    <location>
        <begin position="567"/>
        <end position="588"/>
    </location>
</feature>
<keyword evidence="5" id="KW-0863">Zinc-finger</keyword>
<dbReference type="InterPro" id="IPR011993">
    <property type="entry name" value="PH-like_dom_sf"/>
</dbReference>